<keyword evidence="3" id="KW-1185">Reference proteome</keyword>
<dbReference type="Proteomes" id="UP001291309">
    <property type="component" value="Unassembled WGS sequence"/>
</dbReference>
<evidence type="ECO:0008006" key="4">
    <source>
        <dbReference type="Google" id="ProtNLM"/>
    </source>
</evidence>
<feature type="signal peptide" evidence="1">
    <location>
        <begin position="1"/>
        <end position="21"/>
    </location>
</feature>
<gene>
    <name evidence="2" type="ORF">SYV04_01440</name>
</gene>
<sequence length="187" mass="19870">MKISPLSRCVALVLLSLCLSGADCDGTPPSDPDVIDPIGDAECSYYNPNSYSKASGRFEATVDGRSVGTWRLAVSVVPHPGGAHDVWFSACILAGGGIETWRYSSISFLSGPVSGTPVKLPAPGSRAPGFTGGLLDILGNREHHFYVHGGGELEVQEFDPVARRFVARGEMYPEQGGTVSLSWDVTW</sequence>
<comment type="caution">
    <text evidence="2">The sequence shown here is derived from an EMBL/GenBank/DDBJ whole genome shotgun (WGS) entry which is preliminary data.</text>
</comment>
<reference evidence="2 3" key="1">
    <citation type="submission" date="2023-12" db="EMBL/GenBank/DDBJ databases">
        <title>the genome sequence of Hyalangium sp. s54d21.</title>
        <authorList>
            <person name="Zhang X."/>
        </authorList>
    </citation>
    <scope>NUCLEOTIDE SEQUENCE [LARGE SCALE GENOMIC DNA]</scope>
    <source>
        <strain evidence="3">s54d21</strain>
    </source>
</reference>
<evidence type="ECO:0000256" key="1">
    <source>
        <dbReference type="SAM" id="SignalP"/>
    </source>
</evidence>
<evidence type="ECO:0000313" key="2">
    <source>
        <dbReference type="EMBL" id="MDY7225019.1"/>
    </source>
</evidence>
<evidence type="ECO:0000313" key="3">
    <source>
        <dbReference type="Proteomes" id="UP001291309"/>
    </source>
</evidence>
<keyword evidence="1" id="KW-0732">Signal</keyword>
<organism evidence="2 3">
    <name type="scientific">Hyalangium rubrum</name>
    <dbReference type="NCBI Taxonomy" id="3103134"/>
    <lineage>
        <taxon>Bacteria</taxon>
        <taxon>Pseudomonadati</taxon>
        <taxon>Myxococcota</taxon>
        <taxon>Myxococcia</taxon>
        <taxon>Myxococcales</taxon>
        <taxon>Cystobacterineae</taxon>
        <taxon>Archangiaceae</taxon>
        <taxon>Hyalangium</taxon>
    </lineage>
</organism>
<accession>A0ABU5GV24</accession>
<name>A0ABU5GV24_9BACT</name>
<feature type="chain" id="PRO_5045292937" description="Lipoprotein" evidence="1">
    <location>
        <begin position="22"/>
        <end position="187"/>
    </location>
</feature>
<proteinExistence type="predicted"/>
<dbReference type="RefSeq" id="WP_321543742.1">
    <property type="nucleotide sequence ID" value="NZ_JAXIVS010000001.1"/>
</dbReference>
<protein>
    <recommendedName>
        <fullName evidence="4">Lipoprotein</fullName>
    </recommendedName>
</protein>
<dbReference type="EMBL" id="JAXIVS010000001">
    <property type="protein sequence ID" value="MDY7225019.1"/>
    <property type="molecule type" value="Genomic_DNA"/>
</dbReference>